<dbReference type="AlphaFoldDB" id="A0A8T2TW34"/>
<proteinExistence type="predicted"/>
<evidence type="ECO:0000313" key="1">
    <source>
        <dbReference type="EMBL" id="KAH7427102.1"/>
    </source>
</evidence>
<accession>A0A8T2TW34</accession>
<protein>
    <submittedName>
        <fullName evidence="1">Uncharacterized protein</fullName>
    </submittedName>
</protein>
<evidence type="ECO:0000313" key="2">
    <source>
        <dbReference type="Proteomes" id="UP000825935"/>
    </source>
</evidence>
<dbReference type="Proteomes" id="UP000825935">
    <property type="component" value="Chromosome 10"/>
</dbReference>
<name>A0A8T2TW34_CERRI</name>
<sequence>MTKIFDTKFTWSKYGPRNGPPPTKPAILTEFQVSYICIWKRLKTISKSVTYTRSLFSCVPLRKSKERINQLTLKCGRYEFDNLTQARATDASGLEKGSTDCMF</sequence>
<comment type="caution">
    <text evidence="1">The sequence shown here is derived from an EMBL/GenBank/DDBJ whole genome shotgun (WGS) entry which is preliminary data.</text>
</comment>
<keyword evidence="2" id="KW-1185">Reference proteome</keyword>
<gene>
    <name evidence="1" type="ORF">KP509_10G030600</name>
</gene>
<organism evidence="1 2">
    <name type="scientific">Ceratopteris richardii</name>
    <name type="common">Triangle waterfern</name>
    <dbReference type="NCBI Taxonomy" id="49495"/>
    <lineage>
        <taxon>Eukaryota</taxon>
        <taxon>Viridiplantae</taxon>
        <taxon>Streptophyta</taxon>
        <taxon>Embryophyta</taxon>
        <taxon>Tracheophyta</taxon>
        <taxon>Polypodiopsida</taxon>
        <taxon>Polypodiidae</taxon>
        <taxon>Polypodiales</taxon>
        <taxon>Pteridineae</taxon>
        <taxon>Pteridaceae</taxon>
        <taxon>Parkerioideae</taxon>
        <taxon>Ceratopteris</taxon>
    </lineage>
</organism>
<reference evidence="1" key="1">
    <citation type="submission" date="2021-08" db="EMBL/GenBank/DDBJ databases">
        <title>WGS assembly of Ceratopteris richardii.</title>
        <authorList>
            <person name="Marchant D.B."/>
            <person name="Chen G."/>
            <person name="Jenkins J."/>
            <person name="Shu S."/>
            <person name="Leebens-Mack J."/>
            <person name="Grimwood J."/>
            <person name="Schmutz J."/>
            <person name="Soltis P."/>
            <person name="Soltis D."/>
            <person name="Chen Z.-H."/>
        </authorList>
    </citation>
    <scope>NUCLEOTIDE SEQUENCE</scope>
    <source>
        <strain evidence="1">Whitten #5841</strain>
        <tissue evidence="1">Leaf</tissue>
    </source>
</reference>
<dbReference type="EMBL" id="CM035415">
    <property type="protein sequence ID" value="KAH7427102.1"/>
    <property type="molecule type" value="Genomic_DNA"/>
</dbReference>